<dbReference type="PRINTS" id="PR00111">
    <property type="entry name" value="ABHYDROLASE"/>
</dbReference>
<dbReference type="EC" id="3.1.1.24" evidence="2"/>
<gene>
    <name evidence="2" type="primary">catD_1</name>
    <name evidence="2" type="ORF">NCTC13316_01575</name>
</gene>
<proteinExistence type="predicted"/>
<dbReference type="Pfam" id="PF00561">
    <property type="entry name" value="Abhydrolase_1"/>
    <property type="match status" value="1"/>
</dbReference>
<dbReference type="Proteomes" id="UP000254794">
    <property type="component" value="Unassembled WGS sequence"/>
</dbReference>
<keyword evidence="2" id="KW-0378">Hydrolase</keyword>
<feature type="domain" description="AB hydrolase-1" evidence="1">
    <location>
        <begin position="21"/>
        <end position="249"/>
    </location>
</feature>
<dbReference type="InterPro" id="IPR000639">
    <property type="entry name" value="Epox_hydrolase-like"/>
</dbReference>
<dbReference type="OrthoDB" id="7057597at2"/>
<name>A0A378JN95_9GAMM</name>
<evidence type="ECO:0000259" key="1">
    <source>
        <dbReference type="Pfam" id="PF00561"/>
    </source>
</evidence>
<accession>A0A378JN95</accession>
<dbReference type="EMBL" id="UGOD01000001">
    <property type="protein sequence ID" value="STX51480.1"/>
    <property type="molecule type" value="Genomic_DNA"/>
</dbReference>
<reference evidence="2 3" key="1">
    <citation type="submission" date="2018-06" db="EMBL/GenBank/DDBJ databases">
        <authorList>
            <consortium name="Pathogen Informatics"/>
            <person name="Doyle S."/>
        </authorList>
    </citation>
    <scope>NUCLEOTIDE SEQUENCE [LARGE SCALE GENOMIC DNA]</scope>
    <source>
        <strain evidence="2 3">NCTC13316</strain>
    </source>
</reference>
<dbReference type="InterPro" id="IPR029058">
    <property type="entry name" value="AB_hydrolase_fold"/>
</dbReference>
<dbReference type="Gene3D" id="3.40.50.1820">
    <property type="entry name" value="alpha/beta hydrolase"/>
    <property type="match status" value="1"/>
</dbReference>
<protein>
    <submittedName>
        <fullName evidence="2">Alpha/beta hydrolase</fullName>
        <ecNumber evidence="2">3.1.1.24</ecNumber>
    </submittedName>
</protein>
<keyword evidence="3" id="KW-1185">Reference proteome</keyword>
<dbReference type="AlphaFoldDB" id="A0A378JN95"/>
<evidence type="ECO:0000313" key="2">
    <source>
        <dbReference type="EMBL" id="STX51480.1"/>
    </source>
</evidence>
<dbReference type="SUPFAM" id="SSF53474">
    <property type="entry name" value="alpha/beta-Hydrolases"/>
    <property type="match status" value="1"/>
</dbReference>
<dbReference type="InterPro" id="IPR000073">
    <property type="entry name" value="AB_hydrolase_1"/>
</dbReference>
<dbReference type="PRINTS" id="PR00412">
    <property type="entry name" value="EPOXHYDRLASE"/>
</dbReference>
<evidence type="ECO:0000313" key="3">
    <source>
        <dbReference type="Proteomes" id="UP000254794"/>
    </source>
</evidence>
<dbReference type="InterPro" id="IPR050266">
    <property type="entry name" value="AB_hydrolase_sf"/>
</dbReference>
<dbReference type="PANTHER" id="PTHR43798">
    <property type="entry name" value="MONOACYLGLYCEROL LIPASE"/>
    <property type="match status" value="1"/>
</dbReference>
<dbReference type="GO" id="GO:0047570">
    <property type="term" value="F:3-oxoadipate enol-lactonase activity"/>
    <property type="evidence" value="ECO:0007669"/>
    <property type="project" value="UniProtKB-EC"/>
</dbReference>
<sequence length="266" mass="29767">MPKMKIKNISMYYEVHGVGEPIIFIAGFSVDHSVWQEVLPYFKDKYKVILLDNRGAGQTDIPPGSYTIAEMADDVVQLCGQLKIKQAHFVGNSMGGLIVQTLAFKQPDLVKSATISNAVMTIHTPYHLYMDAQLDLLKAQAPMHTLIKASASWLFSFQFLSKPGAVEQLIQQGLSNPYPFTLPGYEGQYRALANFDSSAWVSQIKVPTLVLAGDEDLIFNKEAVHNLAKNMLNAEYFCFTHCGHLPYIEYPKLFASEIKSFHAKLD</sequence>
<dbReference type="RefSeq" id="WP_115331114.1">
    <property type="nucleotide sequence ID" value="NZ_CAAAHP010000001.1"/>
</dbReference>
<organism evidence="2 3">
    <name type="scientific">Legionella busanensis</name>
    <dbReference type="NCBI Taxonomy" id="190655"/>
    <lineage>
        <taxon>Bacteria</taxon>
        <taxon>Pseudomonadati</taxon>
        <taxon>Pseudomonadota</taxon>
        <taxon>Gammaproteobacteria</taxon>
        <taxon>Legionellales</taxon>
        <taxon>Legionellaceae</taxon>
        <taxon>Legionella</taxon>
    </lineage>
</organism>